<feature type="compositionally biased region" description="Basic and acidic residues" evidence="3">
    <location>
        <begin position="218"/>
        <end position="241"/>
    </location>
</feature>
<evidence type="ECO:0000313" key="6">
    <source>
        <dbReference type="Proteomes" id="UP001163823"/>
    </source>
</evidence>
<dbReference type="InterPro" id="IPR009060">
    <property type="entry name" value="UBA-like_sf"/>
</dbReference>
<keyword evidence="5" id="KW-0251">Elongation factor</keyword>
<dbReference type="FunFam" id="2.40.50.140:FF:000250">
    <property type="entry name" value="Elongation factor Ts, mitochondrial"/>
    <property type="match status" value="1"/>
</dbReference>
<feature type="domain" description="S1 motif" evidence="4">
    <location>
        <begin position="149"/>
        <end position="218"/>
    </location>
</feature>
<feature type="compositionally biased region" description="Low complexity" evidence="3">
    <location>
        <begin position="108"/>
        <end position="122"/>
    </location>
</feature>
<dbReference type="Proteomes" id="UP001163823">
    <property type="component" value="Chromosome 4"/>
</dbReference>
<dbReference type="InterPro" id="IPR018101">
    <property type="entry name" value="Transl_elong_Ts_CS"/>
</dbReference>
<dbReference type="PROSITE" id="PS01126">
    <property type="entry name" value="EF_TS_1"/>
    <property type="match status" value="1"/>
</dbReference>
<feature type="domain" description="S1 motif" evidence="4">
    <location>
        <begin position="265"/>
        <end position="334"/>
    </location>
</feature>
<gene>
    <name evidence="5" type="ORF">O6P43_007897</name>
</gene>
<dbReference type="InterPro" id="IPR012340">
    <property type="entry name" value="NA-bd_OB-fold"/>
</dbReference>
<feature type="compositionally biased region" description="Basic and acidic residues" evidence="3">
    <location>
        <begin position="643"/>
        <end position="653"/>
    </location>
</feature>
<dbReference type="Gene3D" id="1.10.8.10">
    <property type="entry name" value="DNA helicase RuvA subunit, C-terminal domain"/>
    <property type="match status" value="1"/>
</dbReference>
<protein>
    <submittedName>
        <fullName evidence="5">Elongation factor Ts, mitochondrial</fullName>
    </submittedName>
</protein>
<evidence type="ECO:0000256" key="3">
    <source>
        <dbReference type="SAM" id="MobiDB-lite"/>
    </source>
</evidence>
<feature type="compositionally biased region" description="Polar residues" evidence="3">
    <location>
        <begin position="405"/>
        <end position="430"/>
    </location>
</feature>
<comment type="caution">
    <text evidence="5">The sequence shown here is derived from an EMBL/GenBank/DDBJ whole genome shotgun (WGS) entry which is preliminary data.</text>
</comment>
<feature type="compositionally biased region" description="Polar residues" evidence="3">
    <location>
        <begin position="623"/>
        <end position="642"/>
    </location>
</feature>
<evidence type="ECO:0000256" key="2">
    <source>
        <dbReference type="ARBA" id="ARBA00025453"/>
    </source>
</evidence>
<dbReference type="GO" id="GO:0003746">
    <property type="term" value="F:translation elongation factor activity"/>
    <property type="evidence" value="ECO:0007669"/>
    <property type="project" value="UniProtKB-KW"/>
</dbReference>
<dbReference type="FunFam" id="2.40.50.140:FF:000051">
    <property type="entry name" value="RNA-binding transcriptional accessory protein"/>
    <property type="match status" value="1"/>
</dbReference>
<dbReference type="InterPro" id="IPR003029">
    <property type="entry name" value="S1_domain"/>
</dbReference>
<reference evidence="5" key="1">
    <citation type="journal article" date="2023" name="Science">
        <title>Elucidation of the pathway for biosynthesis of saponin adjuvants from the soapbark tree.</title>
        <authorList>
            <person name="Reed J."/>
            <person name="Orme A."/>
            <person name="El-Demerdash A."/>
            <person name="Owen C."/>
            <person name="Martin L.B.B."/>
            <person name="Misra R.C."/>
            <person name="Kikuchi S."/>
            <person name="Rejzek M."/>
            <person name="Martin A.C."/>
            <person name="Harkess A."/>
            <person name="Leebens-Mack J."/>
            <person name="Louveau T."/>
            <person name="Stephenson M.J."/>
            <person name="Osbourn A."/>
        </authorList>
    </citation>
    <scope>NUCLEOTIDE SEQUENCE</scope>
    <source>
        <strain evidence="5">S10</strain>
    </source>
</reference>
<dbReference type="PROSITE" id="PS50126">
    <property type="entry name" value="S1"/>
    <property type="match status" value="2"/>
</dbReference>
<evidence type="ECO:0000256" key="1">
    <source>
        <dbReference type="ARBA" id="ARBA00022946"/>
    </source>
</evidence>
<evidence type="ECO:0000313" key="5">
    <source>
        <dbReference type="EMBL" id="KAJ7969576.1"/>
    </source>
</evidence>
<dbReference type="KEGG" id="qsa:O6P43_007897"/>
<dbReference type="AlphaFoldDB" id="A0AAD7M409"/>
<sequence length="702" mass="75142">MMPVIPCSITTVSLIPGTAFTTVKNNSLTIFSLSRKSVIHRSSSKRFLLLPLATVRLFPQYRRRCSYHHKNRIHIVSATGTDVAVEEPDSAIANEDSTEASEIPSDAVVVSEEPSPNSDSSPAPTNAKRSRPARKSDMPPVKIEDLIPGASFTGKVKSIQPFGAFIDFGAFTDGLVHVSRLSDNYIKDVGSVVSVGQEVKVKVIEVNTETQRISLSMRESDDSSKLQQRKDAHASTEKAEPGRTNTSKPKSKKDVARKSTKFVKGQDLEGTVKNLTRSGAFISLPDGEEGFLPTSEEDDEGFGSVMGTSSLLVGQEVNVRVLRITRGQVTLTMKKEENLGKLDSQLNQGVVHIATNPFLLAFRENKDIAAFLDEREKKQEAIEKPVVPRTSEDSEGNVRRDDSVSDITEVQDQPAGSNKETNGVPSAVNNTGEDAIADISAKEVDVGTDALTDITDDEKDPESIISSSTSTVNVTAEKEAEVSSGTVAPERDVSTANEKTEEAPPPSDVIESSEKTDSPVEEANEILSPESQTGEDVIQSEASGITAEDKDQLQTHSAENEIPSATPLDSEGLEPNPDKNSSSTKSGLQPDVLPAQETADQTESDGQFISPESNSTKDVESIVNETQEGQIPASTEISSASQVDDKVGAETEKSSSYGDSNGQISVTTSEGSLNKAGISPALVKQLREETGAGMMDCKNALS</sequence>
<dbReference type="Pfam" id="PF00575">
    <property type="entry name" value="S1"/>
    <property type="match status" value="2"/>
</dbReference>
<keyword evidence="1" id="KW-0809">Transit peptide</keyword>
<dbReference type="SUPFAM" id="SSF46934">
    <property type="entry name" value="UBA-like"/>
    <property type="match status" value="1"/>
</dbReference>
<keyword evidence="5" id="KW-0648">Protein biosynthesis</keyword>
<dbReference type="SUPFAM" id="SSF50249">
    <property type="entry name" value="Nucleic acid-binding proteins"/>
    <property type="match status" value="2"/>
</dbReference>
<dbReference type="GO" id="GO:0005737">
    <property type="term" value="C:cytoplasm"/>
    <property type="evidence" value="ECO:0007669"/>
    <property type="project" value="UniProtKB-ARBA"/>
</dbReference>
<feature type="region of interest" description="Disordered" evidence="3">
    <location>
        <begin position="383"/>
        <end position="430"/>
    </location>
</feature>
<dbReference type="GO" id="GO:0003735">
    <property type="term" value="F:structural constituent of ribosome"/>
    <property type="evidence" value="ECO:0007669"/>
    <property type="project" value="TreeGrafter"/>
</dbReference>
<evidence type="ECO:0000259" key="4">
    <source>
        <dbReference type="PROSITE" id="PS50126"/>
    </source>
</evidence>
<name>A0AAD7M409_QUISA</name>
<feature type="region of interest" description="Disordered" evidence="3">
    <location>
        <begin position="452"/>
        <end position="672"/>
    </location>
</feature>
<feature type="compositionally biased region" description="Polar residues" evidence="3">
    <location>
        <begin position="654"/>
        <end position="672"/>
    </location>
</feature>
<feature type="compositionally biased region" description="Polar residues" evidence="3">
    <location>
        <begin position="578"/>
        <end position="587"/>
    </location>
</feature>
<dbReference type="EMBL" id="JARAOO010000004">
    <property type="protein sequence ID" value="KAJ7969576.1"/>
    <property type="molecule type" value="Genomic_DNA"/>
</dbReference>
<feature type="compositionally biased region" description="Polar residues" evidence="3">
    <location>
        <begin position="598"/>
        <end position="614"/>
    </location>
</feature>
<proteinExistence type="predicted"/>
<dbReference type="SMART" id="SM00316">
    <property type="entry name" value="S1"/>
    <property type="match status" value="2"/>
</dbReference>
<dbReference type="InterPro" id="IPR050437">
    <property type="entry name" value="Ribos_protein_bS1-like"/>
</dbReference>
<feature type="compositionally biased region" description="Basic and acidic residues" evidence="3">
    <location>
        <begin position="390"/>
        <end position="403"/>
    </location>
</feature>
<accession>A0AAD7M409</accession>
<dbReference type="PANTHER" id="PTHR10724:SF10">
    <property type="entry name" value="S1 RNA-BINDING DOMAIN-CONTAINING PROTEIN 1"/>
    <property type="match status" value="1"/>
</dbReference>
<comment type="function">
    <text evidence="2">Associates with the EF-Tu.GDP complex and induces the exchange of GDP to GTP. It remains bound to the aminoacyl-tRNA.EF-Tu.GTP complex up to the GTP hydrolysis stage on the ribosome.</text>
</comment>
<feature type="region of interest" description="Disordered" evidence="3">
    <location>
        <begin position="215"/>
        <end position="260"/>
    </location>
</feature>
<dbReference type="CDD" id="cd14275">
    <property type="entry name" value="UBA_EF-Ts"/>
    <property type="match status" value="1"/>
</dbReference>
<dbReference type="Gene3D" id="2.40.50.140">
    <property type="entry name" value="Nucleic acid-binding proteins"/>
    <property type="match status" value="2"/>
</dbReference>
<organism evidence="5 6">
    <name type="scientific">Quillaja saponaria</name>
    <name type="common">Soap bark tree</name>
    <dbReference type="NCBI Taxonomy" id="32244"/>
    <lineage>
        <taxon>Eukaryota</taxon>
        <taxon>Viridiplantae</taxon>
        <taxon>Streptophyta</taxon>
        <taxon>Embryophyta</taxon>
        <taxon>Tracheophyta</taxon>
        <taxon>Spermatophyta</taxon>
        <taxon>Magnoliopsida</taxon>
        <taxon>eudicotyledons</taxon>
        <taxon>Gunneridae</taxon>
        <taxon>Pentapetalae</taxon>
        <taxon>rosids</taxon>
        <taxon>fabids</taxon>
        <taxon>Fabales</taxon>
        <taxon>Quillajaceae</taxon>
        <taxon>Quillaja</taxon>
    </lineage>
</organism>
<dbReference type="GO" id="GO:0003729">
    <property type="term" value="F:mRNA binding"/>
    <property type="evidence" value="ECO:0007669"/>
    <property type="project" value="UniProtKB-ARBA"/>
</dbReference>
<keyword evidence="6" id="KW-1185">Reference proteome</keyword>
<dbReference type="PANTHER" id="PTHR10724">
    <property type="entry name" value="30S RIBOSOMAL PROTEIN S1"/>
    <property type="match status" value="1"/>
</dbReference>
<feature type="compositionally biased region" description="Basic and acidic residues" evidence="3">
    <location>
        <begin position="489"/>
        <end position="502"/>
    </location>
</feature>
<feature type="region of interest" description="Disordered" evidence="3">
    <location>
        <begin position="92"/>
        <end position="141"/>
    </location>
</feature>